<evidence type="ECO:0000259" key="3">
    <source>
        <dbReference type="Pfam" id="PF13640"/>
    </source>
</evidence>
<feature type="domain" description="Prolyl 4-hydroxylase alpha subunit Fe(2+) 2OG dioxygenase" evidence="3">
    <location>
        <begin position="150"/>
        <end position="231"/>
    </location>
</feature>
<dbReference type="PANTHER" id="PTHR33099:SF7">
    <property type="entry name" value="MYND-TYPE DOMAIN-CONTAINING PROTEIN"/>
    <property type="match status" value="1"/>
</dbReference>
<feature type="region of interest" description="Disordered" evidence="2">
    <location>
        <begin position="927"/>
        <end position="959"/>
    </location>
</feature>
<protein>
    <recommendedName>
        <fullName evidence="3">Prolyl 4-hydroxylase alpha subunit Fe(2+) 2OG dioxygenase domain-containing protein</fullName>
    </recommendedName>
</protein>
<evidence type="ECO:0000256" key="2">
    <source>
        <dbReference type="SAM" id="MobiDB-lite"/>
    </source>
</evidence>
<accession>A0A4S9BGI5</accession>
<dbReference type="EMBL" id="QZAR01000049">
    <property type="protein sequence ID" value="THW91513.1"/>
    <property type="molecule type" value="Genomic_DNA"/>
</dbReference>
<dbReference type="PANTHER" id="PTHR33099">
    <property type="entry name" value="FE2OG DIOXYGENASE DOMAIN-CONTAINING PROTEIN"/>
    <property type="match status" value="1"/>
</dbReference>
<reference evidence="4 5" key="1">
    <citation type="submission" date="2018-10" db="EMBL/GenBank/DDBJ databases">
        <title>Fifty Aureobasidium pullulans genomes reveal a recombining polyextremotolerant generalist.</title>
        <authorList>
            <person name="Gostincar C."/>
            <person name="Turk M."/>
            <person name="Zajc J."/>
            <person name="Gunde-Cimerman N."/>
        </authorList>
    </citation>
    <scope>NUCLEOTIDE SEQUENCE [LARGE SCALE GENOMIC DNA]</scope>
    <source>
        <strain evidence="4 5">EXF-10507</strain>
    </source>
</reference>
<dbReference type="Gene3D" id="2.60.120.620">
    <property type="entry name" value="q2cbj1_9rhob like domain"/>
    <property type="match status" value="1"/>
</dbReference>
<proteinExistence type="predicted"/>
<dbReference type="Proteomes" id="UP000304928">
    <property type="component" value="Unassembled WGS sequence"/>
</dbReference>
<comment type="caution">
    <text evidence="4">The sequence shown here is derived from an EMBL/GenBank/DDBJ whole genome shotgun (WGS) entry which is preliminary data.</text>
</comment>
<organism evidence="4 5">
    <name type="scientific">Aureobasidium pullulans</name>
    <name type="common">Black yeast</name>
    <name type="synonym">Pullularia pullulans</name>
    <dbReference type="NCBI Taxonomy" id="5580"/>
    <lineage>
        <taxon>Eukaryota</taxon>
        <taxon>Fungi</taxon>
        <taxon>Dikarya</taxon>
        <taxon>Ascomycota</taxon>
        <taxon>Pezizomycotina</taxon>
        <taxon>Dothideomycetes</taxon>
        <taxon>Dothideomycetidae</taxon>
        <taxon>Dothideales</taxon>
        <taxon>Saccotheciaceae</taxon>
        <taxon>Aureobasidium</taxon>
    </lineage>
</organism>
<keyword evidence="1" id="KW-0175">Coiled coil</keyword>
<evidence type="ECO:0000256" key="1">
    <source>
        <dbReference type="SAM" id="Coils"/>
    </source>
</evidence>
<feature type="coiled-coil region" evidence="1">
    <location>
        <begin position="880"/>
        <end position="907"/>
    </location>
</feature>
<name>A0A4S9BGI5_AURPU</name>
<dbReference type="Pfam" id="PF13640">
    <property type="entry name" value="2OG-FeII_Oxy_3"/>
    <property type="match status" value="1"/>
</dbReference>
<evidence type="ECO:0000313" key="5">
    <source>
        <dbReference type="Proteomes" id="UP000304928"/>
    </source>
</evidence>
<feature type="region of interest" description="Disordered" evidence="2">
    <location>
        <begin position="354"/>
        <end position="388"/>
    </location>
</feature>
<gene>
    <name evidence="4" type="ORF">D6D15_03778</name>
</gene>
<sequence length="1019" mass="115090">MATAASAPAVIDVARERDVYGLSGDVKKDLMDYLDNIASSGDFATMKSMPNLSVDPDVRLLDKGNLQYCKIEVPLGLQDAQKLINAARQAPFGKGEKTIVDTTFRNTWELDPSQFSLSKNWQSYVDSLMRSACDGLGVKTNDVRAELYKMLLYEKGAMFKPHADSEKTSGMFGTLVISLPSAHFGGSVVLSHNGKQHEFKTSYHEYLAWYSNVTHEVKQVTSGCRWVLTYNLVREHMGQSESEVAGRKLHAILADWKQQRAEAATATVTPASQTTKTIEISSATSTSTDDLPLSNSDVKQAIYMLEHRYTNANLSIESLKHVDRLRAKEIQSICDDYGYTLYLASLEREVMGQADEDDYGGRGFNEYDEDEDEDSDEEDSDGNSSQYSGGSYHRIWDICSDSINLTHVVDAEGQEVFHIDIPIDEKDIVQTHPFKRKPNKSEYEGYTGNAGASATHWYKDTVIVLVPNDKIADVLMHRRQYTSEAFKTCMALGLRVPLPALATAFKKELPEFALQSLRRLTTEVGFEEIKPIYDNLVRKQQGVSARFKTLSFLAGADPLTLDTQSDIVPEIRTWAQESLENVFSDFGSLSDDDARELARFVAADSSGLLLKDRGQNYTKTSRDSRHTDPGKDGIHTSFLSRIYEHFRSTGSVRTDIPDMYEVLLRAAIPGFALRKPEEHPRYYRYSPEEEIREPALNGRDLALIFQHCRELGLEECINQMIGRILEEIDTMDMKDFPTSILPLLEDLLSDIKKGEVNAERFKRLFQTGLAKYIVTYVSDEPKQLNWSREPTKCNGDYRGYFPGHGATKLKAGTCQDCQQMNVFLQSPTETVWRFPAAEARRKHLINKLSDKHECFTTIEKPRTPFSLVVTKHKKSMDEKHRKWKTRIAELKGNLQSLEGRHRILDNVLHERYADIMSVRVKNLRGEAGQAVEGSNDRSEHTQAGPSQVAGQKRKAAVPSPTAMPGVIWSVEMHNIVEISLVVRREVLTITLSMEAISENVEIVQCYSYTRDRYQHMGRV</sequence>
<evidence type="ECO:0000313" key="4">
    <source>
        <dbReference type="EMBL" id="THW91513.1"/>
    </source>
</evidence>
<feature type="compositionally biased region" description="Acidic residues" evidence="2">
    <location>
        <begin position="366"/>
        <end position="381"/>
    </location>
</feature>
<feature type="region of interest" description="Disordered" evidence="2">
    <location>
        <begin position="613"/>
        <end position="632"/>
    </location>
</feature>
<dbReference type="AlphaFoldDB" id="A0A4S9BGI5"/>
<dbReference type="InterPro" id="IPR044862">
    <property type="entry name" value="Pro_4_hyd_alph_FE2OG_OXY"/>
</dbReference>